<accession>A0ABU0ICD2</accession>
<comment type="caution">
    <text evidence="1">The sequence shown here is derived from an EMBL/GenBank/DDBJ whole genome shotgun (WGS) entry which is preliminary data.</text>
</comment>
<evidence type="ECO:0000313" key="2">
    <source>
        <dbReference type="Proteomes" id="UP001235269"/>
    </source>
</evidence>
<dbReference type="EMBL" id="JAUSWH010000003">
    <property type="protein sequence ID" value="MDQ0454899.1"/>
    <property type="molecule type" value="Genomic_DNA"/>
</dbReference>
<gene>
    <name evidence="1" type="ORF">QO005_001229</name>
</gene>
<organism evidence="1 2">
    <name type="scientific">Rhizobium paknamense</name>
    <dbReference type="NCBI Taxonomy" id="1206817"/>
    <lineage>
        <taxon>Bacteria</taxon>
        <taxon>Pseudomonadati</taxon>
        <taxon>Pseudomonadota</taxon>
        <taxon>Alphaproteobacteria</taxon>
        <taxon>Hyphomicrobiales</taxon>
        <taxon>Rhizobiaceae</taxon>
        <taxon>Rhizobium/Agrobacterium group</taxon>
        <taxon>Rhizobium</taxon>
    </lineage>
</organism>
<evidence type="ECO:0000313" key="1">
    <source>
        <dbReference type="EMBL" id="MDQ0454899.1"/>
    </source>
</evidence>
<dbReference type="Proteomes" id="UP001235269">
    <property type="component" value="Unassembled WGS sequence"/>
</dbReference>
<protein>
    <submittedName>
        <fullName evidence="1">Component of membrane protein insertase Oxa1/YidC/SpoIIIJ protein YidD</fullName>
    </submittedName>
</protein>
<sequence>MKRERKLEGWMSGLSITIERAACRPFLNGGVDRTR</sequence>
<reference evidence="1 2" key="1">
    <citation type="submission" date="2023-07" db="EMBL/GenBank/DDBJ databases">
        <title>Genomic Encyclopedia of Type Strains, Phase IV (KMG-IV): sequencing the most valuable type-strain genomes for metagenomic binning, comparative biology and taxonomic classification.</title>
        <authorList>
            <person name="Goeker M."/>
        </authorList>
    </citation>
    <scope>NUCLEOTIDE SEQUENCE [LARGE SCALE GENOMIC DNA]</scope>
    <source>
        <strain evidence="1 2">DSM 100301</strain>
    </source>
</reference>
<proteinExistence type="predicted"/>
<keyword evidence="2" id="KW-1185">Reference proteome</keyword>
<name>A0ABU0ICD2_9HYPH</name>